<reference evidence="4 5" key="1">
    <citation type="submission" date="2022-11" db="EMBL/GenBank/DDBJ databases">
        <title>Minimal conservation of predation-associated metabolite biosynthetic gene clusters underscores biosynthetic potential of Myxococcota including descriptions for ten novel species: Archangium lansinium sp. nov., Myxococcus landrumus sp. nov., Nannocystis bai.</title>
        <authorList>
            <person name="Ahearne A."/>
            <person name="Stevens C."/>
            <person name="Dowd S."/>
        </authorList>
    </citation>
    <scope>NUCLEOTIDE SEQUENCE [LARGE SCALE GENOMIC DNA]</scope>
    <source>
        <strain evidence="4 5">BB15-2</strain>
    </source>
</reference>
<dbReference type="SUPFAM" id="SSF54928">
    <property type="entry name" value="RNA-binding domain, RBD"/>
    <property type="match status" value="1"/>
</dbReference>
<evidence type="ECO:0000313" key="5">
    <source>
        <dbReference type="Proteomes" id="UP001221686"/>
    </source>
</evidence>
<feature type="compositionally biased region" description="Gly residues" evidence="2">
    <location>
        <begin position="98"/>
        <end position="173"/>
    </location>
</feature>
<dbReference type="Gene3D" id="3.30.70.330">
    <property type="match status" value="1"/>
</dbReference>
<sequence length="185" mass="17388">MKIFVGGLAWATGDESLRAAFEPFGKVDEAIVVKDKETMRSRGFGFVTFADEAAGRAALEAMNGAVLDGRTIRCDAAVERARSDRPSRPFVERAPSGGFQGGGGAPRGGGGGGGRDFGGGGGGGRGGGGGFGGGGGGFGGGGGRGGGGGGGGGRGGGGGGGGGRGGGGGGGGRGGRRRDDDYGDD</sequence>
<feature type="domain" description="RRM" evidence="3">
    <location>
        <begin position="1"/>
        <end position="79"/>
    </location>
</feature>
<dbReference type="InterPro" id="IPR035979">
    <property type="entry name" value="RBD_domain_sf"/>
</dbReference>
<dbReference type="PANTHER" id="PTHR48027">
    <property type="entry name" value="HETEROGENEOUS NUCLEAR RIBONUCLEOPROTEIN 87F-RELATED"/>
    <property type="match status" value="1"/>
</dbReference>
<dbReference type="InterPro" id="IPR012677">
    <property type="entry name" value="Nucleotide-bd_a/b_plait_sf"/>
</dbReference>
<dbReference type="RefSeq" id="WP_272087913.1">
    <property type="nucleotide sequence ID" value="NZ_JAQNDL010000002.1"/>
</dbReference>
<gene>
    <name evidence="4" type="ORF">POL25_21020</name>
</gene>
<keyword evidence="5" id="KW-1185">Reference proteome</keyword>
<keyword evidence="1" id="KW-0694">RNA-binding</keyword>
<feature type="compositionally biased region" description="Basic and acidic residues" evidence="2">
    <location>
        <begin position="79"/>
        <end position="91"/>
    </location>
</feature>
<evidence type="ECO:0000256" key="2">
    <source>
        <dbReference type="SAM" id="MobiDB-lite"/>
    </source>
</evidence>
<dbReference type="InterPro" id="IPR000504">
    <property type="entry name" value="RRM_dom"/>
</dbReference>
<accession>A0ABT5E3U5</accession>
<dbReference type="Pfam" id="PF00076">
    <property type="entry name" value="RRM_1"/>
    <property type="match status" value="1"/>
</dbReference>
<protein>
    <submittedName>
        <fullName evidence="4">RNA-binding protein</fullName>
    </submittedName>
</protein>
<feature type="region of interest" description="Disordered" evidence="2">
    <location>
        <begin position="79"/>
        <end position="185"/>
    </location>
</feature>
<dbReference type="InterPro" id="IPR052462">
    <property type="entry name" value="SLIRP/GR-RBP-like"/>
</dbReference>
<organism evidence="4 5">
    <name type="scientific">Nannocystis bainbridge</name>
    <dbReference type="NCBI Taxonomy" id="2995303"/>
    <lineage>
        <taxon>Bacteria</taxon>
        <taxon>Pseudomonadati</taxon>
        <taxon>Myxococcota</taxon>
        <taxon>Polyangia</taxon>
        <taxon>Nannocystales</taxon>
        <taxon>Nannocystaceae</taxon>
        <taxon>Nannocystis</taxon>
    </lineage>
</organism>
<evidence type="ECO:0000259" key="3">
    <source>
        <dbReference type="PROSITE" id="PS50102"/>
    </source>
</evidence>
<proteinExistence type="predicted"/>
<evidence type="ECO:0000313" key="4">
    <source>
        <dbReference type="EMBL" id="MDC0719401.1"/>
    </source>
</evidence>
<evidence type="ECO:0000256" key="1">
    <source>
        <dbReference type="ARBA" id="ARBA00022884"/>
    </source>
</evidence>
<dbReference type="SMART" id="SM00360">
    <property type="entry name" value="RRM"/>
    <property type="match status" value="1"/>
</dbReference>
<dbReference type="Proteomes" id="UP001221686">
    <property type="component" value="Unassembled WGS sequence"/>
</dbReference>
<dbReference type="EMBL" id="JAQNDL010000002">
    <property type="protein sequence ID" value="MDC0719401.1"/>
    <property type="molecule type" value="Genomic_DNA"/>
</dbReference>
<name>A0ABT5E3U5_9BACT</name>
<comment type="caution">
    <text evidence="4">The sequence shown here is derived from an EMBL/GenBank/DDBJ whole genome shotgun (WGS) entry which is preliminary data.</text>
</comment>
<dbReference type="PROSITE" id="PS50102">
    <property type="entry name" value="RRM"/>
    <property type="match status" value="1"/>
</dbReference>